<comment type="catalytic activity">
    <reaction evidence="4">
        <text>L-alanine = D-alanine</text>
        <dbReference type="Rhea" id="RHEA:20249"/>
        <dbReference type="ChEBI" id="CHEBI:57416"/>
        <dbReference type="ChEBI" id="CHEBI:57972"/>
        <dbReference type="EC" id="5.1.1.1"/>
    </reaction>
</comment>
<comment type="caution">
    <text evidence="8">The sequence shown here is derived from an EMBL/GenBank/DDBJ whole genome shotgun (WGS) entry which is preliminary data.</text>
</comment>
<dbReference type="GO" id="GO:0008784">
    <property type="term" value="F:alanine racemase activity"/>
    <property type="evidence" value="ECO:0007669"/>
    <property type="project" value="UniProtKB-UniRule"/>
</dbReference>
<gene>
    <name evidence="8" type="ORF">KKC1_29040</name>
</gene>
<accession>A0A1Z5HWP4</accession>
<dbReference type="InterPro" id="IPR029066">
    <property type="entry name" value="PLP-binding_barrel"/>
</dbReference>
<protein>
    <recommendedName>
        <fullName evidence="4">Alanine racemase</fullName>
        <ecNumber evidence="4">5.1.1.1</ecNumber>
    </recommendedName>
</protein>
<evidence type="ECO:0000259" key="7">
    <source>
        <dbReference type="SMART" id="SM01005"/>
    </source>
</evidence>
<evidence type="ECO:0000256" key="6">
    <source>
        <dbReference type="PIRSR" id="PIRSR600821-52"/>
    </source>
</evidence>
<dbReference type="Pfam" id="PF00842">
    <property type="entry name" value="Ala_racemase_C"/>
    <property type="match status" value="1"/>
</dbReference>
<dbReference type="InterPro" id="IPR001608">
    <property type="entry name" value="Ala_racemase_N"/>
</dbReference>
<evidence type="ECO:0000313" key="9">
    <source>
        <dbReference type="Proteomes" id="UP000197032"/>
    </source>
</evidence>
<organism evidence="8 9">
    <name type="scientific">Calderihabitans maritimus</name>
    <dbReference type="NCBI Taxonomy" id="1246530"/>
    <lineage>
        <taxon>Bacteria</taxon>
        <taxon>Bacillati</taxon>
        <taxon>Bacillota</taxon>
        <taxon>Clostridia</taxon>
        <taxon>Neomoorellales</taxon>
        <taxon>Calderihabitantaceae</taxon>
        <taxon>Calderihabitans</taxon>
    </lineage>
</organism>
<dbReference type="GO" id="GO:0030170">
    <property type="term" value="F:pyridoxal phosphate binding"/>
    <property type="evidence" value="ECO:0007669"/>
    <property type="project" value="UniProtKB-UniRule"/>
</dbReference>
<feature type="domain" description="Alanine racemase C-terminal" evidence="7">
    <location>
        <begin position="244"/>
        <end position="375"/>
    </location>
</feature>
<reference evidence="9" key="1">
    <citation type="journal article" date="2017" name="Appl. Environ. Microbiol.">
        <title>Genomic analysis of Calderihabitans maritimus KKC1, a thermophilic hydrogenogenic carboxydotrophic bacterium isolated from marine sediment.</title>
        <authorList>
            <person name="Omae K."/>
            <person name="Yoneda Y."/>
            <person name="Fukuyama Y."/>
            <person name="Yoshida T."/>
            <person name="Sako Y."/>
        </authorList>
    </citation>
    <scope>NUCLEOTIDE SEQUENCE [LARGE SCALE GENOMIC DNA]</scope>
    <source>
        <strain evidence="9">KKC1</strain>
    </source>
</reference>
<feature type="active site" description="Proton acceptor; specific for L-alanine" evidence="4">
    <location>
        <position position="265"/>
    </location>
</feature>
<dbReference type="HAMAP" id="MF_01201">
    <property type="entry name" value="Ala_racemase"/>
    <property type="match status" value="1"/>
</dbReference>
<feature type="active site" description="Proton acceptor; specific for D-alanine" evidence="4">
    <location>
        <position position="38"/>
    </location>
</feature>
<dbReference type="GO" id="GO:0005829">
    <property type="term" value="C:cytosol"/>
    <property type="evidence" value="ECO:0007669"/>
    <property type="project" value="TreeGrafter"/>
</dbReference>
<sequence length="397" mass="44349">MNGIGSRWVEIDTDAIVHNLEQIKKLLRPETKIMGVVKANAYGCGAVEVARCLVGQGISMLGVTTVDEGLELRQHGISAPVLIFAPILPQEADDVVANDLTVSVSETEILKPLAEAARERDRKAKVHIKVETGMGRTGILPEEVLSFIRAAVEYSSLIEIDGIYTHLATAGTDPGFAWEQFRRFQRVLEMLEQEGVHIPLKHVCNSAATLLYPEMHLSMVRIGTLLYGQKPPGIKKDELGLKDPWKFKARIIHLREVPPGTSIGYGRDYITREKTRIAVIPVGYADGFTVEPAVRPKGWIDLFKVLIKTILNYWGWLRSPTVVHIGHARARVVGRVGMQLTMIDVGHLPDVRLGDEVEIHVRRTSLNPRLPRVYLRQGRPYVVSSISGITEERREYL</sequence>
<dbReference type="Gene3D" id="2.40.37.10">
    <property type="entry name" value="Lyase, Ornithine Decarboxylase, Chain A, domain 1"/>
    <property type="match status" value="1"/>
</dbReference>
<dbReference type="InterPro" id="IPR020622">
    <property type="entry name" value="Ala_racemase_pyridoxalP-BS"/>
</dbReference>
<dbReference type="CDD" id="cd00430">
    <property type="entry name" value="PLPDE_III_AR"/>
    <property type="match status" value="1"/>
</dbReference>
<dbReference type="InterPro" id="IPR000821">
    <property type="entry name" value="Ala_racemase"/>
</dbReference>
<dbReference type="SUPFAM" id="SSF51419">
    <property type="entry name" value="PLP-binding barrel"/>
    <property type="match status" value="1"/>
</dbReference>
<name>A0A1Z5HWP4_9FIRM</name>
<comment type="cofactor">
    <cofactor evidence="1 4 5">
        <name>pyridoxal 5'-phosphate</name>
        <dbReference type="ChEBI" id="CHEBI:597326"/>
    </cofactor>
</comment>
<dbReference type="Proteomes" id="UP000197032">
    <property type="component" value="Unassembled WGS sequence"/>
</dbReference>
<dbReference type="EMBL" id="BDGJ01000168">
    <property type="protein sequence ID" value="GAW93777.1"/>
    <property type="molecule type" value="Genomic_DNA"/>
</dbReference>
<dbReference type="GO" id="GO:0030632">
    <property type="term" value="P:D-alanine biosynthetic process"/>
    <property type="evidence" value="ECO:0007669"/>
    <property type="project" value="UniProtKB-UniRule"/>
</dbReference>
<dbReference type="FunFam" id="3.20.20.10:FF:000002">
    <property type="entry name" value="Alanine racemase"/>
    <property type="match status" value="1"/>
</dbReference>
<feature type="modified residue" description="N6-(pyridoxal phosphate)lysine" evidence="4 5">
    <location>
        <position position="38"/>
    </location>
</feature>
<dbReference type="EC" id="5.1.1.1" evidence="4"/>
<dbReference type="PRINTS" id="PR00992">
    <property type="entry name" value="ALARACEMASE"/>
</dbReference>
<evidence type="ECO:0000313" key="8">
    <source>
        <dbReference type="EMBL" id="GAW93777.1"/>
    </source>
</evidence>
<dbReference type="SUPFAM" id="SSF50621">
    <property type="entry name" value="Alanine racemase C-terminal domain-like"/>
    <property type="match status" value="1"/>
</dbReference>
<dbReference type="Pfam" id="PF01168">
    <property type="entry name" value="Ala_racemase_N"/>
    <property type="match status" value="1"/>
</dbReference>
<dbReference type="SMART" id="SM01005">
    <property type="entry name" value="Ala_racemase_C"/>
    <property type="match status" value="1"/>
</dbReference>
<evidence type="ECO:0000256" key="1">
    <source>
        <dbReference type="ARBA" id="ARBA00001933"/>
    </source>
</evidence>
<dbReference type="PANTHER" id="PTHR30511:SF0">
    <property type="entry name" value="ALANINE RACEMASE, CATABOLIC-RELATED"/>
    <property type="match status" value="1"/>
</dbReference>
<dbReference type="NCBIfam" id="TIGR00492">
    <property type="entry name" value="alr"/>
    <property type="match status" value="1"/>
</dbReference>
<dbReference type="PROSITE" id="PS00395">
    <property type="entry name" value="ALANINE_RACEMASE"/>
    <property type="match status" value="1"/>
</dbReference>
<evidence type="ECO:0000256" key="2">
    <source>
        <dbReference type="ARBA" id="ARBA00022898"/>
    </source>
</evidence>
<dbReference type="InterPro" id="IPR009006">
    <property type="entry name" value="Ala_racemase/Decarboxylase_C"/>
</dbReference>
<evidence type="ECO:0000256" key="4">
    <source>
        <dbReference type="HAMAP-Rule" id="MF_01201"/>
    </source>
</evidence>
<dbReference type="AlphaFoldDB" id="A0A1Z5HWP4"/>
<keyword evidence="3 4" id="KW-0413">Isomerase</keyword>
<dbReference type="UniPathway" id="UPA00042">
    <property type="reaction ID" value="UER00497"/>
</dbReference>
<dbReference type="PANTHER" id="PTHR30511">
    <property type="entry name" value="ALANINE RACEMASE"/>
    <property type="match status" value="1"/>
</dbReference>
<proteinExistence type="inferred from homology"/>
<comment type="pathway">
    <text evidence="4">Amino-acid biosynthesis; D-alanine biosynthesis; D-alanine from L-alanine: step 1/1.</text>
</comment>
<feature type="binding site" evidence="4 6">
    <location>
        <position position="338"/>
    </location>
    <ligand>
        <name>substrate</name>
    </ligand>
</feature>
<keyword evidence="9" id="KW-1185">Reference proteome</keyword>
<feature type="binding site" evidence="4 6">
    <location>
        <position position="136"/>
    </location>
    <ligand>
        <name>substrate</name>
    </ligand>
</feature>
<evidence type="ECO:0000256" key="5">
    <source>
        <dbReference type="PIRSR" id="PIRSR600821-50"/>
    </source>
</evidence>
<dbReference type="InterPro" id="IPR011079">
    <property type="entry name" value="Ala_racemase_C"/>
</dbReference>
<comment type="similarity">
    <text evidence="4">Belongs to the alanine racemase family.</text>
</comment>
<keyword evidence="2 4" id="KW-0663">Pyridoxal phosphate</keyword>
<dbReference type="RefSeq" id="WP_192868240.1">
    <property type="nucleotide sequence ID" value="NZ_BDGJ01000168.1"/>
</dbReference>
<dbReference type="Gene3D" id="3.20.20.10">
    <property type="entry name" value="Alanine racemase"/>
    <property type="match status" value="1"/>
</dbReference>
<comment type="function">
    <text evidence="4">Catalyzes the interconversion of L-alanine and D-alanine. May also act on other amino acids.</text>
</comment>
<evidence type="ECO:0000256" key="3">
    <source>
        <dbReference type="ARBA" id="ARBA00023235"/>
    </source>
</evidence>